<dbReference type="EMBL" id="JAIGNQ010000002">
    <property type="protein sequence ID" value="MBX7487980.1"/>
    <property type="molecule type" value="Genomic_DNA"/>
</dbReference>
<keyword evidence="5 6" id="KW-0472">Membrane</keyword>
<dbReference type="Proteomes" id="UP000776651">
    <property type="component" value="Unassembled WGS sequence"/>
</dbReference>
<evidence type="ECO:0000313" key="7">
    <source>
        <dbReference type="EMBL" id="MBX7487980.1"/>
    </source>
</evidence>
<feature type="transmembrane region" description="Helical" evidence="6">
    <location>
        <begin position="192"/>
        <end position="214"/>
    </location>
</feature>
<feature type="transmembrane region" description="Helical" evidence="6">
    <location>
        <begin position="34"/>
        <end position="53"/>
    </location>
</feature>
<gene>
    <name evidence="7" type="ORF">K3177_05600</name>
</gene>
<keyword evidence="8" id="KW-1185">Reference proteome</keyword>
<comment type="similarity">
    <text evidence="2">Belongs to the autoinducer-2 exporter (AI-2E) (TC 2.A.86) family.</text>
</comment>
<evidence type="ECO:0000256" key="4">
    <source>
        <dbReference type="ARBA" id="ARBA00022989"/>
    </source>
</evidence>
<keyword evidence="4 6" id="KW-1133">Transmembrane helix</keyword>
<accession>A0ABS7JD81</accession>
<feature type="transmembrane region" description="Helical" evidence="6">
    <location>
        <begin position="65"/>
        <end position="83"/>
    </location>
</feature>
<feature type="transmembrane region" description="Helical" evidence="6">
    <location>
        <begin position="246"/>
        <end position="269"/>
    </location>
</feature>
<dbReference type="PANTHER" id="PTHR21716">
    <property type="entry name" value="TRANSMEMBRANE PROTEIN"/>
    <property type="match status" value="1"/>
</dbReference>
<dbReference type="InterPro" id="IPR002549">
    <property type="entry name" value="AI-2E-like"/>
</dbReference>
<feature type="transmembrane region" description="Helical" evidence="6">
    <location>
        <begin position="134"/>
        <end position="157"/>
    </location>
</feature>
<protein>
    <submittedName>
        <fullName evidence="7">AI-2E family transporter</fullName>
    </submittedName>
</protein>
<keyword evidence="3 6" id="KW-0812">Transmembrane</keyword>
<evidence type="ECO:0000256" key="6">
    <source>
        <dbReference type="SAM" id="Phobius"/>
    </source>
</evidence>
<feature type="transmembrane region" description="Helical" evidence="6">
    <location>
        <begin position="12"/>
        <end position="28"/>
    </location>
</feature>
<feature type="transmembrane region" description="Helical" evidence="6">
    <location>
        <begin position="289"/>
        <end position="318"/>
    </location>
</feature>
<dbReference type="Pfam" id="PF01594">
    <property type="entry name" value="AI-2E_transport"/>
    <property type="match status" value="1"/>
</dbReference>
<proteinExistence type="inferred from homology"/>
<evidence type="ECO:0000313" key="8">
    <source>
        <dbReference type="Proteomes" id="UP000776651"/>
    </source>
</evidence>
<evidence type="ECO:0000256" key="2">
    <source>
        <dbReference type="ARBA" id="ARBA00009773"/>
    </source>
</evidence>
<evidence type="ECO:0000256" key="5">
    <source>
        <dbReference type="ARBA" id="ARBA00023136"/>
    </source>
</evidence>
<organism evidence="7 8">
    <name type="scientific">Qipengyuania pacifica</name>
    <dbReference type="NCBI Taxonomy" id="2860199"/>
    <lineage>
        <taxon>Bacteria</taxon>
        <taxon>Pseudomonadati</taxon>
        <taxon>Pseudomonadota</taxon>
        <taxon>Alphaproteobacteria</taxon>
        <taxon>Sphingomonadales</taxon>
        <taxon>Erythrobacteraceae</taxon>
        <taxon>Qipengyuania</taxon>
    </lineage>
</organism>
<feature type="transmembrane region" description="Helical" evidence="6">
    <location>
        <begin position="220"/>
        <end position="239"/>
    </location>
</feature>
<evidence type="ECO:0000256" key="3">
    <source>
        <dbReference type="ARBA" id="ARBA00022692"/>
    </source>
</evidence>
<comment type="subcellular location">
    <subcellularLocation>
        <location evidence="1">Membrane</location>
        <topology evidence="1">Multi-pass membrane protein</topology>
    </subcellularLocation>
</comment>
<name>A0ABS7JD81_9SPHN</name>
<sequence>MTGSFAQFSLRVLIAIALVVCALLIWQLQSVLLLIFAAVVVAVVLDAFGNALRKLAPVPEGVSRLLVGILIASVLIGAALLFGRQISTQLSQLGDTLPPAWENFVDWAGPDRVESVIDDFAPDGTSLASMVQTMFGALTDALSGLVVAVLGGVYIAINPKTYHKGAIRLLPQRARDRVDAASRKTGKALRDWLLAQLISMLATFLVVYIGLTLLGVPSALALAILAGLFEFVPLLGPVLGAIPAVLIAGTVGIDTALWTIGFFIVWQQIEGNAVAPLAMKFAVEIPPAVTLFCLLIFGVLFGLPGLLLGGPLTVVLWMTIKTLWVEPRASG</sequence>
<dbReference type="PANTHER" id="PTHR21716:SF62">
    <property type="entry name" value="TRANSPORT PROTEIN YDBI-RELATED"/>
    <property type="match status" value="1"/>
</dbReference>
<comment type="caution">
    <text evidence="7">The sequence shown here is derived from an EMBL/GenBank/DDBJ whole genome shotgun (WGS) entry which is preliminary data.</text>
</comment>
<evidence type="ECO:0000256" key="1">
    <source>
        <dbReference type="ARBA" id="ARBA00004141"/>
    </source>
</evidence>
<reference evidence="7 8" key="1">
    <citation type="submission" date="2021-08" db="EMBL/GenBank/DDBJ databases">
        <title>Comparative Genomics Analysis of the Genus Qipengyuania Reveals Extensive Genetic Diversity and Metabolic Versatility, Including the Description of Fifteen Novel Species.</title>
        <authorList>
            <person name="Liu Y."/>
        </authorList>
    </citation>
    <scope>NUCLEOTIDE SEQUENCE [LARGE SCALE GENOMIC DNA]</scope>
    <source>
        <strain evidence="7 8">GH25</strain>
    </source>
</reference>